<evidence type="ECO:0000313" key="3">
    <source>
        <dbReference type="EMBL" id="KAH9363574.1"/>
    </source>
</evidence>
<keyword evidence="2" id="KW-0812">Transmembrane</keyword>
<feature type="region of interest" description="Disordered" evidence="1">
    <location>
        <begin position="51"/>
        <end position="74"/>
    </location>
</feature>
<dbReference type="VEuPathDB" id="VectorBase:HLOH_049565"/>
<dbReference type="OrthoDB" id="6531875at2759"/>
<evidence type="ECO:0000256" key="1">
    <source>
        <dbReference type="SAM" id="MobiDB-lite"/>
    </source>
</evidence>
<evidence type="ECO:0008006" key="5">
    <source>
        <dbReference type="Google" id="ProtNLM"/>
    </source>
</evidence>
<evidence type="ECO:0000313" key="4">
    <source>
        <dbReference type="Proteomes" id="UP000821853"/>
    </source>
</evidence>
<reference evidence="3 4" key="1">
    <citation type="journal article" date="2020" name="Cell">
        <title>Large-Scale Comparative Analyses of Tick Genomes Elucidate Their Genetic Diversity and Vector Capacities.</title>
        <authorList>
            <consortium name="Tick Genome and Microbiome Consortium (TIGMIC)"/>
            <person name="Jia N."/>
            <person name="Wang J."/>
            <person name="Shi W."/>
            <person name="Du L."/>
            <person name="Sun Y."/>
            <person name="Zhan W."/>
            <person name="Jiang J.F."/>
            <person name="Wang Q."/>
            <person name="Zhang B."/>
            <person name="Ji P."/>
            <person name="Bell-Sakyi L."/>
            <person name="Cui X.M."/>
            <person name="Yuan T.T."/>
            <person name="Jiang B.G."/>
            <person name="Yang W.F."/>
            <person name="Lam T.T."/>
            <person name="Chang Q.C."/>
            <person name="Ding S.J."/>
            <person name="Wang X.J."/>
            <person name="Zhu J.G."/>
            <person name="Ruan X.D."/>
            <person name="Zhao L."/>
            <person name="Wei J.T."/>
            <person name="Ye R.Z."/>
            <person name="Que T.C."/>
            <person name="Du C.H."/>
            <person name="Zhou Y.H."/>
            <person name="Cheng J.X."/>
            <person name="Dai P.F."/>
            <person name="Guo W.B."/>
            <person name="Han X.H."/>
            <person name="Huang E.J."/>
            <person name="Li L.F."/>
            <person name="Wei W."/>
            <person name="Gao Y.C."/>
            <person name="Liu J.Z."/>
            <person name="Shao H.Z."/>
            <person name="Wang X."/>
            <person name="Wang C.C."/>
            <person name="Yang T.C."/>
            <person name="Huo Q.B."/>
            <person name="Li W."/>
            <person name="Chen H.Y."/>
            <person name="Chen S.E."/>
            <person name="Zhou L.G."/>
            <person name="Ni X.B."/>
            <person name="Tian J.H."/>
            <person name="Sheng Y."/>
            <person name="Liu T."/>
            <person name="Pan Y.S."/>
            <person name="Xia L.Y."/>
            <person name="Li J."/>
            <person name="Zhao F."/>
            <person name="Cao W.C."/>
        </authorList>
    </citation>
    <scope>NUCLEOTIDE SEQUENCE [LARGE SCALE GENOMIC DNA]</scope>
    <source>
        <strain evidence="3">HaeL-2018</strain>
    </source>
</reference>
<dbReference type="EMBL" id="JABSTR010000002">
    <property type="protein sequence ID" value="KAH9363574.1"/>
    <property type="molecule type" value="Genomic_DNA"/>
</dbReference>
<gene>
    <name evidence="3" type="ORF">HPB48_013777</name>
</gene>
<dbReference type="AlphaFoldDB" id="A0A9J6FBD5"/>
<evidence type="ECO:0000256" key="2">
    <source>
        <dbReference type="SAM" id="Phobius"/>
    </source>
</evidence>
<feature type="transmembrane region" description="Helical" evidence="2">
    <location>
        <begin position="113"/>
        <end position="138"/>
    </location>
</feature>
<comment type="caution">
    <text evidence="3">The sequence shown here is derived from an EMBL/GenBank/DDBJ whole genome shotgun (WGS) entry which is preliminary data.</text>
</comment>
<name>A0A9J6FBD5_HAELO</name>
<dbReference type="Proteomes" id="UP000821853">
    <property type="component" value="Chromosome 10"/>
</dbReference>
<organism evidence="3 4">
    <name type="scientific">Haemaphysalis longicornis</name>
    <name type="common">Bush tick</name>
    <dbReference type="NCBI Taxonomy" id="44386"/>
    <lineage>
        <taxon>Eukaryota</taxon>
        <taxon>Metazoa</taxon>
        <taxon>Ecdysozoa</taxon>
        <taxon>Arthropoda</taxon>
        <taxon>Chelicerata</taxon>
        <taxon>Arachnida</taxon>
        <taxon>Acari</taxon>
        <taxon>Parasitiformes</taxon>
        <taxon>Ixodida</taxon>
        <taxon>Ixodoidea</taxon>
        <taxon>Ixodidae</taxon>
        <taxon>Haemaphysalinae</taxon>
        <taxon>Haemaphysalis</taxon>
    </lineage>
</organism>
<accession>A0A9J6FBD5</accession>
<keyword evidence="4" id="KW-1185">Reference proteome</keyword>
<protein>
    <recommendedName>
        <fullName evidence="5">Peptidase M13 N-terminal domain-containing protein</fullName>
    </recommendedName>
</protein>
<feature type="compositionally biased region" description="Polar residues" evidence="1">
    <location>
        <begin position="59"/>
        <end position="74"/>
    </location>
</feature>
<keyword evidence="2" id="KW-0472">Membrane</keyword>
<feature type="region of interest" description="Disordered" evidence="1">
    <location>
        <begin position="1"/>
        <end position="39"/>
    </location>
</feature>
<keyword evidence="2" id="KW-1133">Transmembrane helix</keyword>
<sequence>MASVSASAKPAQGELGRQKEPALPTTGTNPKDAEEQPSAALLEAASKFKALKGARPKASPNQTPQQSTLPTVTTAPPLEWDFIEPADEEAEDPAPILASPHAVFRQVNRGCHVLPFMACFFLVVVLAFVVVLAVKAFMPAGTEEARDSMARFCCPSDVETFAKYINATLDPCDSFFEYLCSNLVVGAHSGVAELGGKQNFERDVLMATNRPQSPVSSFVRSLFDSCLSSTSDEHALLVNLTTFLATVGEQYLRDARPTNAMAYLSLTNLSGGAERDAGAVYLLASSVHNGLVQLNWPSVLIASKKVAFCMRQVALTPNLRDAMYTDEFFTPAKKLQLMRVVKSVIGTIKTDYAYSLVVDAADRERLNVLLDSMSLVVPSEVDRPRIEGSSSETSFLEKLLTARAFEFETRLVHARLGLPLSRNEAATSRRQDNPVVLHKGQRILVSPKLYALIRNDTAHTDVFNTPVVPWALAESLWRFLLTDVAVWPGAARTRISSLLSCFGKDYLEKNTTDALTETDLDAVAASLGLLSVLRSFTEPDWHKVHAAGNHWSISHSQFFYMRETFYRCEFNFDNPLKKYVDVPLAYVGAFSRAFQCETSKSVMAKADCGVSPWRVLETSR</sequence>
<proteinExistence type="predicted"/>